<evidence type="ECO:0000259" key="8">
    <source>
        <dbReference type="SMART" id="SM01027"/>
    </source>
</evidence>
<keyword evidence="4" id="KW-0378">Hydrolase</keyword>
<dbReference type="GO" id="GO:0004521">
    <property type="term" value="F:RNA endonuclease activity"/>
    <property type="evidence" value="ECO:0007669"/>
    <property type="project" value="TreeGrafter"/>
</dbReference>
<dbReference type="FunFam" id="3.40.50.10890:FF:000001">
    <property type="entry name" value="Cleavage and polyadenylation specificity factor subunit 3"/>
    <property type="match status" value="1"/>
</dbReference>
<dbReference type="GO" id="GO:0004534">
    <property type="term" value="F:5'-3' RNA exonuclease activity"/>
    <property type="evidence" value="ECO:0007669"/>
    <property type="project" value="TreeGrafter"/>
</dbReference>
<dbReference type="GO" id="GO:0003723">
    <property type="term" value="F:RNA binding"/>
    <property type="evidence" value="ECO:0007669"/>
    <property type="project" value="TreeGrafter"/>
</dbReference>
<keyword evidence="2" id="KW-0507">mRNA processing</keyword>
<evidence type="ECO:0000256" key="5">
    <source>
        <dbReference type="ARBA" id="ARBA00023242"/>
    </source>
</evidence>
<dbReference type="OrthoDB" id="10249535at2759"/>
<dbReference type="Proteomes" id="UP000192257">
    <property type="component" value="Unassembled WGS sequence"/>
</dbReference>
<evidence type="ECO:0000259" key="7">
    <source>
        <dbReference type="SMART" id="SM00849"/>
    </source>
</evidence>
<comment type="subcellular location">
    <subcellularLocation>
        <location evidence="1">Nucleus</location>
    </subcellularLocation>
</comment>
<dbReference type="InterPro" id="IPR001279">
    <property type="entry name" value="Metallo-B-lactamas"/>
</dbReference>
<dbReference type="PANTHER" id="PTHR11203">
    <property type="entry name" value="CLEAVAGE AND POLYADENYLATION SPECIFICITY FACTOR FAMILY MEMBER"/>
    <property type="match status" value="1"/>
</dbReference>
<keyword evidence="3" id="KW-0540">Nuclease</keyword>
<protein>
    <submittedName>
        <fullName evidence="10">Putative cleavage and polyadenylation specificity factor</fullName>
    </submittedName>
</protein>
<dbReference type="RefSeq" id="XP_028887813.1">
    <property type="nucleotide sequence ID" value="XM_029021305.1"/>
</dbReference>
<dbReference type="Pfam" id="PF07521">
    <property type="entry name" value="RMMBL"/>
    <property type="match status" value="1"/>
</dbReference>
<dbReference type="VEuPathDB" id="TriTrypDB:TM35_000016240"/>
<dbReference type="GO" id="GO:0005847">
    <property type="term" value="C:mRNA cleavage and polyadenylation specificity factor complex"/>
    <property type="evidence" value="ECO:0007669"/>
    <property type="project" value="TreeGrafter"/>
</dbReference>
<feature type="domain" description="Metallo-beta-lactamase" evidence="7">
    <location>
        <begin position="64"/>
        <end position="263"/>
    </location>
</feature>
<feature type="domain" description="Beta-Casp" evidence="8">
    <location>
        <begin position="284"/>
        <end position="406"/>
    </location>
</feature>
<dbReference type="Pfam" id="PF00753">
    <property type="entry name" value="Lactamase_B"/>
    <property type="match status" value="1"/>
</dbReference>
<gene>
    <name evidence="10" type="ORF">TM35_000016240</name>
</gene>
<keyword evidence="5" id="KW-0539">Nucleus</keyword>
<reference evidence="10 11" key="1">
    <citation type="submission" date="2017-03" db="EMBL/GenBank/DDBJ databases">
        <title>An alternative strategy for trypanosome survival in the mammalian bloodstream revealed through genome and transcriptome analysis of the ubiquitous bovine parasite Trypanosoma (Megatrypanum) theileri.</title>
        <authorList>
            <person name="Kelly S."/>
            <person name="Ivens A."/>
            <person name="Mott A."/>
            <person name="O'Neill E."/>
            <person name="Emms D."/>
            <person name="Macleod O."/>
            <person name="Voorheis P."/>
            <person name="Matthews J."/>
            <person name="Matthews K."/>
            <person name="Carrington M."/>
        </authorList>
    </citation>
    <scope>NUCLEOTIDE SEQUENCE [LARGE SCALE GENOMIC DNA]</scope>
    <source>
        <strain evidence="10">Edinburgh</strain>
    </source>
</reference>
<dbReference type="GO" id="GO:0006398">
    <property type="term" value="P:mRNA 3'-end processing by stem-loop binding and cleavage"/>
    <property type="evidence" value="ECO:0007669"/>
    <property type="project" value="TreeGrafter"/>
</dbReference>
<dbReference type="InterPro" id="IPR050698">
    <property type="entry name" value="MBL"/>
</dbReference>
<dbReference type="InterPro" id="IPR011108">
    <property type="entry name" value="RMMBL"/>
</dbReference>
<evidence type="ECO:0000256" key="1">
    <source>
        <dbReference type="ARBA" id="ARBA00004123"/>
    </source>
</evidence>
<name>A0A1X0P9Y6_9TRYP</name>
<dbReference type="STRING" id="67003.A0A1X0P9Y6"/>
<dbReference type="InterPro" id="IPR036866">
    <property type="entry name" value="RibonucZ/Hydroxyglut_hydro"/>
</dbReference>
<dbReference type="Gene3D" id="3.60.15.10">
    <property type="entry name" value="Ribonuclease Z/Hydroxyacylglutathione hydrolase-like"/>
    <property type="match status" value="1"/>
</dbReference>
<dbReference type="SMART" id="SM01027">
    <property type="entry name" value="Beta-Casp"/>
    <property type="match status" value="1"/>
</dbReference>
<proteinExistence type="predicted"/>
<dbReference type="InterPro" id="IPR021718">
    <property type="entry name" value="CPSF73-100_C"/>
</dbReference>
<dbReference type="PANTHER" id="PTHR11203:SF11">
    <property type="entry name" value="CLEAVAGE AND POLYADENYLATION SPECIFICITY FACTOR SUBUNIT 3"/>
    <property type="match status" value="1"/>
</dbReference>
<dbReference type="SMART" id="SM01098">
    <property type="entry name" value="CPSF73-100_C"/>
    <property type="match status" value="1"/>
</dbReference>
<dbReference type="CDD" id="cd16292">
    <property type="entry name" value="CPSF3-like_MBL-fold"/>
    <property type="match status" value="1"/>
</dbReference>
<evidence type="ECO:0000313" key="11">
    <source>
        <dbReference type="Proteomes" id="UP000192257"/>
    </source>
</evidence>
<feature type="region of interest" description="Disordered" evidence="6">
    <location>
        <begin position="585"/>
        <end position="611"/>
    </location>
</feature>
<evidence type="ECO:0000256" key="2">
    <source>
        <dbReference type="ARBA" id="ARBA00022664"/>
    </source>
</evidence>
<evidence type="ECO:0000256" key="6">
    <source>
        <dbReference type="SAM" id="MobiDB-lite"/>
    </source>
</evidence>
<evidence type="ECO:0000313" key="10">
    <source>
        <dbReference type="EMBL" id="ORC93747.1"/>
    </source>
</evidence>
<organism evidence="10 11">
    <name type="scientific">Trypanosoma theileri</name>
    <dbReference type="NCBI Taxonomy" id="67003"/>
    <lineage>
        <taxon>Eukaryota</taxon>
        <taxon>Discoba</taxon>
        <taxon>Euglenozoa</taxon>
        <taxon>Kinetoplastea</taxon>
        <taxon>Metakinetoplastina</taxon>
        <taxon>Trypanosomatida</taxon>
        <taxon>Trypanosomatidae</taxon>
        <taxon>Trypanosoma</taxon>
    </lineage>
</organism>
<dbReference type="Gene3D" id="3.40.50.10890">
    <property type="match status" value="1"/>
</dbReference>
<dbReference type="Pfam" id="PF11718">
    <property type="entry name" value="CPSF73-100_C"/>
    <property type="match status" value="1"/>
</dbReference>
<dbReference type="AlphaFoldDB" id="A0A1X0P9Y6"/>
<sequence length="779" mass="86193">MFPAAAYNTNPNVGSVLDTNAPYIPAVSPAVAAAVSSGGGGGGLLPPSLDEVEILPIGSGGEVGRSCVVVRYKGRSVMLDCGNHPAKSGLDSLPFFDSIRCDEIDLVLITHFHLDHCGALPYFCEQTSFKGRVFMTSATKAFYKMVMNDFLRVGASANDIVTNEWLQSTIEKIETVEYHEEVTVNGIRFQPFNAGHVLGAALFMVDIAGMKTLYTGDFSRVPDRHLLGAEVPPYSPDILIVESTNGIRELESREEREGLFTTWVHDVVKGGGRCLVPVFALGRAQELLLILEEYWEAHKELQHIPIYYASSLAQRCMKLYQTFVSAMNDRVKQQHANHRNPFVFKYIQSLVDTRSFEDTGPCVVLASPGMLQSGISLELFERWCGDRRNGIIIAGYCVDGTIAKDVLSKPKEITKPGGKVLPLRMRTIQSVSFSAHSDGRQTRDFIQALPKTQHVILVHGNVGAMGQLKNKLQQDFTERGVKVYATKNQEVIRIPFSVQRTAKVMGTLASTPAKDGGFVSGVLLVSGQHAYSVVHPTDIPLFTDLDVAQINQSMVLPLPRYKSALEVLEVLQRYFEQSQMFEEVTPKQQTYDATNTENNNEKEDEQSTSTTRIAVSKEVWVDVQQSARSQTTLTITWTASHRNDLLADVTCIALTKIMHDELTTENTDPLPVDITGNDRLFRLKCFHHMMSQFYPSVTTNLGTGVCVLTLEDGETATITDCIEIDLQDSKKSAYSSPEVERLKSILKRVYLTLFPIPVDQGWCDCGIIHGAEPVPEEAV</sequence>
<dbReference type="SMART" id="SM00849">
    <property type="entry name" value="Lactamase_B"/>
    <property type="match status" value="1"/>
</dbReference>
<comment type="caution">
    <text evidence="10">The sequence shown here is derived from an EMBL/GenBank/DDBJ whole genome shotgun (WGS) entry which is preliminary data.</text>
</comment>
<evidence type="ECO:0000259" key="9">
    <source>
        <dbReference type="SMART" id="SM01098"/>
    </source>
</evidence>
<feature type="domain" description="Pre-mRNA 3'-end-processing endonuclease polyadenylation factor C-term" evidence="9">
    <location>
        <begin position="515"/>
        <end position="756"/>
    </location>
</feature>
<dbReference type="InterPro" id="IPR022712">
    <property type="entry name" value="Beta_Casp"/>
</dbReference>
<evidence type="ECO:0000256" key="4">
    <source>
        <dbReference type="ARBA" id="ARBA00022801"/>
    </source>
</evidence>
<dbReference type="GeneID" id="39981085"/>
<dbReference type="Pfam" id="PF10996">
    <property type="entry name" value="Beta-Casp"/>
    <property type="match status" value="1"/>
</dbReference>
<keyword evidence="11" id="KW-1185">Reference proteome</keyword>
<dbReference type="EMBL" id="NBCO01000001">
    <property type="protein sequence ID" value="ORC93747.1"/>
    <property type="molecule type" value="Genomic_DNA"/>
</dbReference>
<evidence type="ECO:0000256" key="3">
    <source>
        <dbReference type="ARBA" id="ARBA00022722"/>
    </source>
</evidence>
<accession>A0A1X0P9Y6</accession>
<dbReference type="SUPFAM" id="SSF56281">
    <property type="entry name" value="Metallo-hydrolase/oxidoreductase"/>
    <property type="match status" value="1"/>
</dbReference>